<dbReference type="InterPro" id="IPR036086">
    <property type="entry name" value="ParB/Sulfiredoxin_sf"/>
</dbReference>
<evidence type="ECO:0000313" key="1">
    <source>
        <dbReference type="EMBL" id="OAI21023.1"/>
    </source>
</evidence>
<dbReference type="EMBL" id="LUUK01000112">
    <property type="protein sequence ID" value="OAI21023.1"/>
    <property type="molecule type" value="Genomic_DNA"/>
</dbReference>
<dbReference type="SUPFAM" id="SSF110849">
    <property type="entry name" value="ParB/Sulfiredoxin"/>
    <property type="match status" value="1"/>
</dbReference>
<proteinExistence type="predicted"/>
<keyword evidence="2" id="KW-1185">Reference proteome</keyword>
<evidence type="ECO:0008006" key="3">
    <source>
        <dbReference type="Google" id="ProtNLM"/>
    </source>
</evidence>
<name>A0A177NUS6_9GAMM</name>
<evidence type="ECO:0000313" key="2">
    <source>
        <dbReference type="Proteomes" id="UP000077628"/>
    </source>
</evidence>
<sequence length="352" mass="39521">MNENGTSPKKPGVLKRAPLGVGAGTINKVAAQIAAAESATPQEYEIRQIPLADVQLWDDQPRTFHLTVEDVYRGLVLPSDPHCQTKNEELEGIIALAMSLKEFGLLNPPLAFALPGKRVQLMGGQRRTMAAIFALFHLKTITDEQGVNIHELSINPAPDLVRLESERIAVKVFLKKPSEQTVERLGIVDNVQRTDLPIGDKLRWLMKFSVQKEAQGRDVSWRDLVDTLGLSRSQAYEWITIVQSRNDEYVKDMIQRVISGQASLAKLLELTKADPSIRADLFNQWFMRKQIPRTEVKVSLGHTTNLSAIRSLVLANVDGDIKQKLEALNWNDPKSVKKAFAEFLEFWESKHG</sequence>
<dbReference type="CDD" id="cd16387">
    <property type="entry name" value="ParB_N_Srx"/>
    <property type="match status" value="1"/>
</dbReference>
<dbReference type="RefSeq" id="WP_064027185.1">
    <property type="nucleotide sequence ID" value="NZ_LUUK01000112.1"/>
</dbReference>
<reference evidence="2" key="1">
    <citation type="submission" date="2016-03" db="EMBL/GenBank/DDBJ databases">
        <authorList>
            <person name="Heylen K."/>
            <person name="De Vos P."/>
            <person name="Vekeman B."/>
        </authorList>
    </citation>
    <scope>NUCLEOTIDE SEQUENCE [LARGE SCALE GENOMIC DNA]</scope>
    <source>
        <strain evidence="2">R-45383</strain>
    </source>
</reference>
<dbReference type="OrthoDB" id="5572997at2"/>
<accession>A0A177NUS6</accession>
<dbReference type="AlphaFoldDB" id="A0A177NUS6"/>
<comment type="caution">
    <text evidence="1">The sequence shown here is derived from an EMBL/GenBank/DDBJ whole genome shotgun (WGS) entry which is preliminary data.</text>
</comment>
<organism evidence="1 2">
    <name type="scientific">Methylomonas koyamae</name>
    <dbReference type="NCBI Taxonomy" id="702114"/>
    <lineage>
        <taxon>Bacteria</taxon>
        <taxon>Pseudomonadati</taxon>
        <taxon>Pseudomonadota</taxon>
        <taxon>Gammaproteobacteria</taxon>
        <taxon>Methylococcales</taxon>
        <taxon>Methylococcaceae</taxon>
        <taxon>Methylomonas</taxon>
    </lineage>
</organism>
<dbReference type="Proteomes" id="UP000077628">
    <property type="component" value="Unassembled WGS sequence"/>
</dbReference>
<gene>
    <name evidence="1" type="ORF">A1355_00125</name>
</gene>
<protein>
    <recommendedName>
        <fullName evidence="3">ParB/Sulfiredoxin domain-containing protein</fullName>
    </recommendedName>
</protein>